<dbReference type="KEGG" id="oxy:HCG48_07480"/>
<dbReference type="RefSeq" id="WP_168568593.1">
    <property type="nucleotide sequence ID" value="NZ_CP051167.1"/>
</dbReference>
<protein>
    <submittedName>
        <fullName evidence="3">DUF4255 domain-containing protein</fullName>
    </submittedName>
</protein>
<gene>
    <name evidence="3" type="ORF">HCG48_07480</name>
</gene>
<evidence type="ECO:0000256" key="1">
    <source>
        <dbReference type="SAM" id="MobiDB-lite"/>
    </source>
</evidence>
<feature type="compositionally biased region" description="Polar residues" evidence="1">
    <location>
        <begin position="288"/>
        <end position="298"/>
    </location>
</feature>
<dbReference type="EMBL" id="CP051167">
    <property type="protein sequence ID" value="QIZ70438.1"/>
    <property type="molecule type" value="Genomic_DNA"/>
</dbReference>
<name>A0A6H1TV00_9CYAN</name>
<sequence>MSNYLAIATVTATLQRTLQAAVQLDVDGARVTTVRPSTLGNGTPEHGVNVFLYQVVTNPALNNMDSTRLRMKGTQAQRQSALDLYYMMSFYGNDAELEPQRLLGSVIRTFSDFPILDSSLIRETLADSTFGFLSESNLEYQIQQINVMPLDLNLEDLSKVWSVFFQTPYVLSMAYKVLVVTIEGDKPNQRSLPVRGRNFGRLGPFLTQPTLERVIPEGGPFQPILLDSTLIIRGKHLAHEGARVRFADLEVIPSEVSDLEIKVPLSDLPRDRIRAGVHTLQVLHPIAQSAQPPRNGNGATPGRRSGNNGRIAQLSRERDTVPMVQSNALPFVLRPRVVEVEVEEIEGRGNEPRNARVGVTVNVTVAPAQQVVLSMNEWSVENPKSYQFESLVHREDTSRLLFSLYDVKPGEYLIRIYIDGAESQLAIDDDPESPTFNWYVGPKVAIA</sequence>
<dbReference type="Pfam" id="PF14065">
    <property type="entry name" value="Pvc16_N"/>
    <property type="match status" value="1"/>
</dbReference>
<evidence type="ECO:0000313" key="3">
    <source>
        <dbReference type="EMBL" id="QIZ70438.1"/>
    </source>
</evidence>
<evidence type="ECO:0000259" key="2">
    <source>
        <dbReference type="Pfam" id="PF14065"/>
    </source>
</evidence>
<keyword evidence="4" id="KW-1185">Reference proteome</keyword>
<organism evidence="3 4">
    <name type="scientific">Oxynema aestuarii AP17</name>
    <dbReference type="NCBI Taxonomy" id="2064643"/>
    <lineage>
        <taxon>Bacteria</taxon>
        <taxon>Bacillati</taxon>
        <taxon>Cyanobacteriota</taxon>
        <taxon>Cyanophyceae</taxon>
        <taxon>Oscillatoriophycideae</taxon>
        <taxon>Oscillatoriales</taxon>
        <taxon>Oscillatoriaceae</taxon>
        <taxon>Oxynema</taxon>
        <taxon>Oxynema aestuarii</taxon>
    </lineage>
</organism>
<accession>A0A6H1TV00</accession>
<dbReference type="Proteomes" id="UP000500857">
    <property type="component" value="Chromosome"/>
</dbReference>
<reference evidence="3 4" key="1">
    <citation type="submission" date="2020-04" db="EMBL/GenBank/DDBJ databases">
        <authorList>
            <person name="Basu S."/>
            <person name="Maruthanayagam V."/>
            <person name="Chakraborty S."/>
            <person name="Pramanik A."/>
            <person name="Mukherjee J."/>
            <person name="Brink B."/>
        </authorList>
    </citation>
    <scope>NUCLEOTIDE SEQUENCE [LARGE SCALE GENOMIC DNA]</scope>
    <source>
        <strain evidence="3 4">AP17</strain>
    </source>
</reference>
<proteinExistence type="predicted"/>
<feature type="domain" description="Pvc16 N-terminal" evidence="2">
    <location>
        <begin position="9"/>
        <end position="195"/>
    </location>
</feature>
<dbReference type="AlphaFoldDB" id="A0A6H1TV00"/>
<feature type="region of interest" description="Disordered" evidence="1">
    <location>
        <begin position="286"/>
        <end position="309"/>
    </location>
</feature>
<dbReference type="InterPro" id="IPR025351">
    <property type="entry name" value="Pvc16_N"/>
</dbReference>
<evidence type="ECO:0000313" key="4">
    <source>
        <dbReference type="Proteomes" id="UP000500857"/>
    </source>
</evidence>